<accession>A0A3R9Y726</accession>
<gene>
    <name evidence="4" type="ORF">EA756_01085</name>
</gene>
<dbReference type="RefSeq" id="WP_125697550.1">
    <property type="nucleotide sequence ID" value="NZ_CP162643.1"/>
</dbReference>
<dbReference type="SUPFAM" id="SSF48498">
    <property type="entry name" value="Tetracyclin repressor-like, C-terminal domain"/>
    <property type="match status" value="1"/>
</dbReference>
<keyword evidence="1 2" id="KW-0238">DNA-binding</keyword>
<reference evidence="4 5" key="1">
    <citation type="submission" date="2018-10" db="EMBL/GenBank/DDBJ databases">
        <title>GWAS and RNA-Seq identify cryptic mechanisms of antimicrobial resistance in Acinetobacter baumannii.</title>
        <authorList>
            <person name="Sahl J.W."/>
        </authorList>
    </citation>
    <scope>NUCLEOTIDE SEQUENCE [LARGE SCALE GENOMIC DNA]</scope>
    <source>
        <strain evidence="4 5">TG41018</strain>
    </source>
</reference>
<evidence type="ECO:0000313" key="5">
    <source>
        <dbReference type="Proteomes" id="UP000276905"/>
    </source>
</evidence>
<evidence type="ECO:0000259" key="3">
    <source>
        <dbReference type="PROSITE" id="PS50977"/>
    </source>
</evidence>
<proteinExistence type="predicted"/>
<dbReference type="InterPro" id="IPR036271">
    <property type="entry name" value="Tet_transcr_reg_TetR-rel_C_sf"/>
</dbReference>
<evidence type="ECO:0000256" key="2">
    <source>
        <dbReference type="PROSITE-ProRule" id="PRU00335"/>
    </source>
</evidence>
<dbReference type="PROSITE" id="PS50977">
    <property type="entry name" value="HTH_TETR_2"/>
    <property type="match status" value="1"/>
</dbReference>
<organism evidence="4 5">
    <name type="scientific">Acinetobacter lactucae</name>
    <dbReference type="NCBI Taxonomy" id="1785128"/>
    <lineage>
        <taxon>Bacteria</taxon>
        <taxon>Pseudomonadati</taxon>
        <taxon>Pseudomonadota</taxon>
        <taxon>Gammaproteobacteria</taxon>
        <taxon>Moraxellales</taxon>
        <taxon>Moraxellaceae</taxon>
        <taxon>Acinetobacter</taxon>
        <taxon>Acinetobacter calcoaceticus/baumannii complex</taxon>
    </lineage>
</organism>
<name>A0A3R9Y726_9GAMM</name>
<evidence type="ECO:0000256" key="1">
    <source>
        <dbReference type="ARBA" id="ARBA00023125"/>
    </source>
</evidence>
<protein>
    <submittedName>
        <fullName evidence="4">TetR/AcrR family transcriptional regulator</fullName>
    </submittedName>
</protein>
<dbReference type="InterPro" id="IPR001647">
    <property type="entry name" value="HTH_TetR"/>
</dbReference>
<dbReference type="AlphaFoldDB" id="A0A3R9Y726"/>
<dbReference type="PROSITE" id="PS01081">
    <property type="entry name" value="HTH_TETR_1"/>
    <property type="match status" value="1"/>
</dbReference>
<dbReference type="Pfam" id="PF00440">
    <property type="entry name" value="TetR_N"/>
    <property type="match status" value="1"/>
</dbReference>
<dbReference type="InterPro" id="IPR009057">
    <property type="entry name" value="Homeodomain-like_sf"/>
</dbReference>
<dbReference type="Proteomes" id="UP000276905">
    <property type="component" value="Unassembled WGS sequence"/>
</dbReference>
<dbReference type="InterPro" id="IPR050624">
    <property type="entry name" value="HTH-type_Tx_Regulator"/>
</dbReference>
<sequence length="208" mass="23757">MQSAQALLERLYPGRRAALKRQILIDALFCFLENGIETTSIEMIRSKSDSSVGAIYHHFKNKEGIVATLFFAALDDQAALRDDYLERTKSLKEVLYAFIHSYVDWVSEQPEFAKFLISARFNVMQGGEDQERLAQKNKLRNQKIFNAISNYAESDFLKSIPHELLLSLVIGSTENYCRAWLSQKVPSNPKVYKDILAKAAWDSLQNLS</sequence>
<evidence type="ECO:0000313" key="4">
    <source>
        <dbReference type="EMBL" id="RSO60717.1"/>
    </source>
</evidence>
<dbReference type="PRINTS" id="PR00455">
    <property type="entry name" value="HTHTETR"/>
</dbReference>
<dbReference type="InterPro" id="IPR023772">
    <property type="entry name" value="DNA-bd_HTH_TetR-type_CS"/>
</dbReference>
<dbReference type="SUPFAM" id="SSF46689">
    <property type="entry name" value="Homeodomain-like"/>
    <property type="match status" value="1"/>
</dbReference>
<feature type="DNA-binding region" description="H-T-H motif" evidence="2">
    <location>
        <begin position="40"/>
        <end position="59"/>
    </location>
</feature>
<feature type="domain" description="HTH tetR-type" evidence="3">
    <location>
        <begin position="17"/>
        <end position="77"/>
    </location>
</feature>
<dbReference type="Gene3D" id="1.10.357.10">
    <property type="entry name" value="Tetracycline Repressor, domain 2"/>
    <property type="match status" value="1"/>
</dbReference>
<comment type="caution">
    <text evidence="4">The sequence shown here is derived from an EMBL/GenBank/DDBJ whole genome shotgun (WGS) entry which is preliminary data.</text>
</comment>
<dbReference type="PANTHER" id="PTHR43479">
    <property type="entry name" value="ACREF/ENVCD OPERON REPRESSOR-RELATED"/>
    <property type="match status" value="1"/>
</dbReference>
<dbReference type="GO" id="GO:0003677">
    <property type="term" value="F:DNA binding"/>
    <property type="evidence" value="ECO:0007669"/>
    <property type="project" value="UniProtKB-UniRule"/>
</dbReference>
<dbReference type="PANTHER" id="PTHR43479:SF11">
    <property type="entry name" value="ACREF_ENVCD OPERON REPRESSOR-RELATED"/>
    <property type="match status" value="1"/>
</dbReference>
<dbReference type="EMBL" id="RFES01000001">
    <property type="protein sequence ID" value="RSO60717.1"/>
    <property type="molecule type" value="Genomic_DNA"/>
</dbReference>